<evidence type="ECO:0000313" key="8">
    <source>
        <dbReference type="EMBL" id="KGN80423.1"/>
    </source>
</evidence>
<organism evidence="8 9">
    <name type="scientific">Porphyromonas cangingivalis</name>
    <dbReference type="NCBI Taxonomy" id="36874"/>
    <lineage>
        <taxon>Bacteria</taxon>
        <taxon>Pseudomonadati</taxon>
        <taxon>Bacteroidota</taxon>
        <taxon>Bacteroidia</taxon>
        <taxon>Bacteroidales</taxon>
        <taxon>Porphyromonadaceae</taxon>
        <taxon>Porphyromonas</taxon>
    </lineage>
</organism>
<evidence type="ECO:0000256" key="5">
    <source>
        <dbReference type="HAMAP-Rule" id="MF_01114"/>
    </source>
</evidence>
<accession>A0A0A2END5</accession>
<protein>
    <recommendedName>
        <fullName evidence="3 5">Regulatory protein RecX</fullName>
    </recommendedName>
</protein>
<evidence type="ECO:0000313" key="9">
    <source>
        <dbReference type="Proteomes" id="UP000030125"/>
    </source>
</evidence>
<dbReference type="eggNOG" id="COG2137">
    <property type="taxonomic scope" value="Bacteria"/>
</dbReference>
<dbReference type="STRING" id="36874.HQ34_01975"/>
<name>A0A0A2END5_PORCN</name>
<reference evidence="8 9" key="1">
    <citation type="submission" date="2014-08" db="EMBL/GenBank/DDBJ databases">
        <title>Porphyromonas cangingivalis strain:COT-109_OH1386 Genome sequencing.</title>
        <authorList>
            <person name="Wallis C."/>
            <person name="Deusch O."/>
            <person name="O'Flynn C."/>
            <person name="Davis I."/>
            <person name="Jospin G."/>
            <person name="Darling A.E."/>
            <person name="Coil D.A."/>
            <person name="Alexiev A."/>
            <person name="Horsfall A."/>
            <person name="Kirkwood N."/>
            <person name="Harris S."/>
            <person name="Eisen J.A."/>
        </authorList>
    </citation>
    <scope>NUCLEOTIDE SEQUENCE [LARGE SCALE GENOMIC DNA]</scope>
    <source>
        <strain evidence="9">COT-109 OH1386</strain>
    </source>
</reference>
<evidence type="ECO:0000256" key="2">
    <source>
        <dbReference type="ARBA" id="ARBA00009695"/>
    </source>
</evidence>
<dbReference type="PANTHER" id="PTHR33602">
    <property type="entry name" value="REGULATORY PROTEIN RECX FAMILY PROTEIN"/>
    <property type="match status" value="1"/>
</dbReference>
<dbReference type="InterPro" id="IPR053924">
    <property type="entry name" value="RecX_HTH_2nd"/>
</dbReference>
<keyword evidence="4 5" id="KW-0963">Cytoplasm</keyword>
<evidence type="ECO:0000256" key="1">
    <source>
        <dbReference type="ARBA" id="ARBA00004496"/>
    </source>
</evidence>
<dbReference type="Pfam" id="PF21981">
    <property type="entry name" value="RecX_HTH3"/>
    <property type="match status" value="1"/>
</dbReference>
<dbReference type="OrthoDB" id="1523826at2"/>
<dbReference type="InterPro" id="IPR036388">
    <property type="entry name" value="WH-like_DNA-bd_sf"/>
</dbReference>
<evidence type="ECO:0000256" key="4">
    <source>
        <dbReference type="ARBA" id="ARBA00022490"/>
    </source>
</evidence>
<comment type="caution">
    <text evidence="8">The sequence shown here is derived from an EMBL/GenBank/DDBJ whole genome shotgun (WGS) entry which is preliminary data.</text>
</comment>
<dbReference type="GO" id="GO:0006282">
    <property type="term" value="P:regulation of DNA repair"/>
    <property type="evidence" value="ECO:0007669"/>
    <property type="project" value="UniProtKB-UniRule"/>
</dbReference>
<feature type="domain" description="RecX second three-helical" evidence="6">
    <location>
        <begin position="60"/>
        <end position="99"/>
    </location>
</feature>
<comment type="similarity">
    <text evidence="2 5">Belongs to the RecX family.</text>
</comment>
<evidence type="ECO:0000256" key="3">
    <source>
        <dbReference type="ARBA" id="ARBA00018111"/>
    </source>
</evidence>
<comment type="subcellular location">
    <subcellularLocation>
        <location evidence="1 5">Cytoplasm</location>
    </subcellularLocation>
</comment>
<keyword evidence="9" id="KW-1185">Reference proteome</keyword>
<gene>
    <name evidence="5" type="primary">recX</name>
    <name evidence="8" type="ORF">HQ35_05515</name>
</gene>
<dbReference type="HAMAP" id="MF_01114">
    <property type="entry name" value="RecX"/>
    <property type="match status" value="1"/>
</dbReference>
<proteinExistence type="inferred from homology"/>
<dbReference type="Gene3D" id="1.10.10.10">
    <property type="entry name" value="Winged helix-like DNA-binding domain superfamily/Winged helix DNA-binding domain"/>
    <property type="match status" value="2"/>
</dbReference>
<dbReference type="InterPro" id="IPR003783">
    <property type="entry name" value="Regulatory_RecX"/>
</dbReference>
<dbReference type="PANTHER" id="PTHR33602:SF1">
    <property type="entry name" value="REGULATORY PROTEIN RECX FAMILY PROTEIN"/>
    <property type="match status" value="1"/>
</dbReference>
<dbReference type="EMBL" id="JQJD01000040">
    <property type="protein sequence ID" value="KGN80423.1"/>
    <property type="molecule type" value="Genomic_DNA"/>
</dbReference>
<comment type="function">
    <text evidence="5">Modulates RecA activity.</text>
</comment>
<dbReference type="GO" id="GO:0005737">
    <property type="term" value="C:cytoplasm"/>
    <property type="evidence" value="ECO:0007669"/>
    <property type="project" value="UniProtKB-SubCell"/>
</dbReference>
<dbReference type="RefSeq" id="WP_036851628.1">
    <property type="nucleotide sequence ID" value="NZ_JQJD01000040.1"/>
</dbReference>
<evidence type="ECO:0000259" key="6">
    <source>
        <dbReference type="Pfam" id="PF02631"/>
    </source>
</evidence>
<dbReference type="Proteomes" id="UP000030125">
    <property type="component" value="Unassembled WGS sequence"/>
</dbReference>
<feature type="domain" description="RecX third three-helical" evidence="7">
    <location>
        <begin position="104"/>
        <end position="152"/>
    </location>
</feature>
<dbReference type="InterPro" id="IPR053925">
    <property type="entry name" value="RecX_HTH_3rd"/>
</dbReference>
<dbReference type="AlphaFoldDB" id="A0A0A2END5"/>
<dbReference type="Pfam" id="PF02631">
    <property type="entry name" value="RecX_HTH2"/>
    <property type="match status" value="1"/>
</dbReference>
<sequence>MEEKEFKRLLLKAESYCVRGEKAPLDVVRKLESWSEGTIDQNETDLIIARLMEEKYLDVERYVSAFISDKVKFNRYGPIKIRYALREKGIDDSAINDALNNVEEEEWIEILTALLIQKQRSIRTDNPYEIRDKLFRSAYSRGFPSTLINRALRRINMDEVDDMD</sequence>
<evidence type="ECO:0000259" key="7">
    <source>
        <dbReference type="Pfam" id="PF21981"/>
    </source>
</evidence>